<dbReference type="GO" id="GO:0003676">
    <property type="term" value="F:nucleic acid binding"/>
    <property type="evidence" value="ECO:0007669"/>
    <property type="project" value="InterPro"/>
</dbReference>
<dbReference type="Pfam" id="PF00665">
    <property type="entry name" value="rve"/>
    <property type="match status" value="1"/>
</dbReference>
<gene>
    <name evidence="3" type="primary">LOC106512091</name>
</gene>
<dbReference type="PANTHER" id="PTHR37984">
    <property type="entry name" value="PROTEIN CBG26694"/>
    <property type="match status" value="1"/>
</dbReference>
<evidence type="ECO:0000313" key="2">
    <source>
        <dbReference type="Proteomes" id="UP000192220"/>
    </source>
</evidence>
<keyword evidence="2" id="KW-1185">Reference proteome</keyword>
<dbReference type="Pfam" id="PF22938">
    <property type="entry name" value="Integrase_p58_C"/>
    <property type="match status" value="1"/>
</dbReference>
<dbReference type="PROSITE" id="PS50994">
    <property type="entry name" value="INTEGRASE"/>
    <property type="match status" value="1"/>
</dbReference>
<dbReference type="InParanoid" id="A0A2I4AL67"/>
<dbReference type="Proteomes" id="UP000192220">
    <property type="component" value="Unplaced"/>
</dbReference>
<organism evidence="2 3">
    <name type="scientific">Austrofundulus limnaeus</name>
    <name type="common">Annual killifish</name>
    <dbReference type="NCBI Taxonomy" id="52670"/>
    <lineage>
        <taxon>Eukaryota</taxon>
        <taxon>Metazoa</taxon>
        <taxon>Chordata</taxon>
        <taxon>Craniata</taxon>
        <taxon>Vertebrata</taxon>
        <taxon>Euteleostomi</taxon>
        <taxon>Actinopterygii</taxon>
        <taxon>Neopterygii</taxon>
        <taxon>Teleostei</taxon>
        <taxon>Neoteleostei</taxon>
        <taxon>Acanthomorphata</taxon>
        <taxon>Ovalentaria</taxon>
        <taxon>Atherinomorphae</taxon>
        <taxon>Cyprinodontiformes</taxon>
        <taxon>Rivulidae</taxon>
        <taxon>Austrofundulus</taxon>
    </lineage>
</organism>
<reference evidence="3" key="1">
    <citation type="submission" date="2025-08" db="UniProtKB">
        <authorList>
            <consortium name="RefSeq"/>
        </authorList>
    </citation>
    <scope>IDENTIFICATION</scope>
</reference>
<sequence>MCAATRFPEAIPLRTLKAKIIVKSLTKFFATFGLPKIIQTDQGTNFMSKIFAQVLKILKIKHQASSPYHPESQGALERFHQTLKTMLRKYCLESGKEWDEGLPLLLFAVRETVQESLGFSPADLVFGHTVRGPLRLLKEKWLSESPQVEHNVLDYVSDFKTRLHHMCKLAQENLSKAQSKMKTRFDKKSVSRSFNAGDKVLVLLPLPGSSLHAQFSGPYVVDRKISETNYVVNTPDRKRKSRVCHINMLKRYFSRENTSIKNPEPPIPVSVCAAPSYQPTDDGLTEKSSCMPIARLRNSEMLKNMDTFLSHLSTSARNDIIRLINENVSLFSDHPGKTSVLSHDVDV</sequence>
<dbReference type="GO" id="GO:0015074">
    <property type="term" value="P:DNA integration"/>
    <property type="evidence" value="ECO:0007669"/>
    <property type="project" value="InterPro"/>
</dbReference>
<dbReference type="InterPro" id="IPR012337">
    <property type="entry name" value="RNaseH-like_sf"/>
</dbReference>
<protein>
    <submittedName>
        <fullName evidence="3">Uncharacterized protein LOC106512091</fullName>
    </submittedName>
</protein>
<dbReference type="RefSeq" id="XP_013856237.1">
    <property type="nucleotide sequence ID" value="XM_014000783.1"/>
</dbReference>
<dbReference type="Gene3D" id="3.30.420.10">
    <property type="entry name" value="Ribonuclease H-like superfamily/Ribonuclease H"/>
    <property type="match status" value="1"/>
</dbReference>
<dbReference type="GeneID" id="106512091"/>
<dbReference type="FunFam" id="3.30.420.10:FF:000032">
    <property type="entry name" value="Retrovirus-related Pol polyprotein from transposon 297-like Protein"/>
    <property type="match status" value="1"/>
</dbReference>
<dbReference type="STRING" id="52670.A0A2I4AL67"/>
<dbReference type="AlphaFoldDB" id="A0A2I4AL67"/>
<dbReference type="InterPro" id="IPR036397">
    <property type="entry name" value="RNaseH_sf"/>
</dbReference>
<evidence type="ECO:0000259" key="1">
    <source>
        <dbReference type="PROSITE" id="PS50994"/>
    </source>
</evidence>
<name>A0A2I4AL67_AUSLI</name>
<dbReference type="InterPro" id="IPR050951">
    <property type="entry name" value="Retrovirus_Pol_polyprotein"/>
</dbReference>
<feature type="domain" description="Integrase catalytic" evidence="1">
    <location>
        <begin position="1"/>
        <end position="129"/>
    </location>
</feature>
<dbReference type="OrthoDB" id="8412918at2759"/>
<evidence type="ECO:0000313" key="3">
    <source>
        <dbReference type="RefSeq" id="XP_013856237.1"/>
    </source>
</evidence>
<accession>A0A2I4AL67</accession>
<dbReference type="KEGG" id="alim:106512091"/>
<dbReference type="PANTHER" id="PTHR37984:SF15">
    <property type="entry name" value="INTEGRASE CATALYTIC DOMAIN-CONTAINING PROTEIN"/>
    <property type="match status" value="1"/>
</dbReference>
<dbReference type="InterPro" id="IPR001584">
    <property type="entry name" value="Integrase_cat-core"/>
</dbReference>
<feature type="non-terminal residue" evidence="3">
    <location>
        <position position="347"/>
    </location>
</feature>
<dbReference type="SUPFAM" id="SSF53098">
    <property type="entry name" value="Ribonuclease H-like"/>
    <property type="match status" value="1"/>
</dbReference>
<proteinExistence type="predicted"/>
<dbReference type="InterPro" id="IPR054465">
    <property type="entry name" value="Integrase_p58-like_C"/>
</dbReference>